<name>A0ABV8V9B6_9GAMM</name>
<proteinExistence type="predicted"/>
<feature type="region of interest" description="Disordered" evidence="1">
    <location>
        <begin position="62"/>
        <end position="82"/>
    </location>
</feature>
<reference evidence="3" key="1">
    <citation type="journal article" date="2019" name="Int. J. Syst. Evol. Microbiol.">
        <title>The Global Catalogue of Microorganisms (GCM) 10K type strain sequencing project: providing services to taxonomists for standard genome sequencing and annotation.</title>
        <authorList>
            <consortium name="The Broad Institute Genomics Platform"/>
            <consortium name="The Broad Institute Genome Sequencing Center for Infectious Disease"/>
            <person name="Wu L."/>
            <person name="Ma J."/>
        </authorList>
    </citation>
    <scope>NUCLEOTIDE SEQUENCE [LARGE SCALE GENOMIC DNA]</scope>
    <source>
        <strain evidence="3">CECT 8570</strain>
    </source>
</reference>
<gene>
    <name evidence="2" type="ORF">ACFOX3_19365</name>
</gene>
<dbReference type="Proteomes" id="UP001595840">
    <property type="component" value="Unassembled WGS sequence"/>
</dbReference>
<dbReference type="RefSeq" id="WP_380736649.1">
    <property type="nucleotide sequence ID" value="NZ_JBHSCX010000026.1"/>
</dbReference>
<feature type="non-terminal residue" evidence="2">
    <location>
        <position position="1"/>
    </location>
</feature>
<evidence type="ECO:0000313" key="2">
    <source>
        <dbReference type="EMBL" id="MFC4364477.1"/>
    </source>
</evidence>
<keyword evidence="3" id="KW-1185">Reference proteome</keyword>
<feature type="non-terminal residue" evidence="2">
    <location>
        <position position="451"/>
    </location>
</feature>
<dbReference type="EMBL" id="JBHSCX010000026">
    <property type="protein sequence ID" value="MFC4364477.1"/>
    <property type="molecule type" value="Genomic_DNA"/>
</dbReference>
<evidence type="ECO:0000313" key="3">
    <source>
        <dbReference type="Proteomes" id="UP001595840"/>
    </source>
</evidence>
<accession>A0ABV8V9B6</accession>
<comment type="caution">
    <text evidence="2">The sequence shown here is derived from an EMBL/GenBank/DDBJ whole genome shotgun (WGS) entry which is preliminary data.</text>
</comment>
<sequence>DNFIYEMQGDEVWDSLIIQNTGKVTHSVGALTDSGADGVVLNATSIHVKSGASIDVSGKGALPNAEVSTSGSGSHGGAAGTVAERTTNPLYGSLHEPQAFGIGGRNDSSPDGDEKNRRGGGAIKIIADTLTVDGTIAADGLDRSSGIDGAGAGGSIWLNVGLLRTTSASFNYRVHANGGNGYHSTSAGAGGGRIAIYYDTLETFAMGGYVIAQGGNGLQYGAPGSVFSQNKQTGAQELRFASRHDPEKVATFDITGNYRDYDLLIIGVNVDAHDASFGSAYFGSSNYATNVNLSNISVDSLAIDTIGRITSTGLVSIAVNFNFDRALVPSMKNWSLPAGKTLVVDNFTYEMQGDETWDSVTVQNAGKITHAIGATTNTGAEGVVLTAQTIVVKAGASIDVTGKGHWPNEDVTNGGAGSHGGAAAYYEGRTSNLVYGDYKEPTHYGVGGRYL</sequence>
<organism evidence="2 3">
    <name type="scientific">Simiduia curdlanivorans</name>
    <dbReference type="NCBI Taxonomy" id="1492769"/>
    <lineage>
        <taxon>Bacteria</taxon>
        <taxon>Pseudomonadati</taxon>
        <taxon>Pseudomonadota</taxon>
        <taxon>Gammaproteobacteria</taxon>
        <taxon>Cellvibrionales</taxon>
        <taxon>Cellvibrionaceae</taxon>
        <taxon>Simiduia</taxon>
    </lineage>
</organism>
<evidence type="ECO:0000256" key="1">
    <source>
        <dbReference type="SAM" id="MobiDB-lite"/>
    </source>
</evidence>
<feature type="region of interest" description="Disordered" evidence="1">
    <location>
        <begin position="94"/>
        <end position="119"/>
    </location>
</feature>
<protein>
    <submittedName>
        <fullName evidence="2">Uncharacterized protein</fullName>
    </submittedName>
</protein>